<dbReference type="AlphaFoldDB" id="A0A2C6DLP7"/>
<dbReference type="GO" id="GO:0008235">
    <property type="term" value="F:metalloexopeptidase activity"/>
    <property type="evidence" value="ECO:0007669"/>
    <property type="project" value="TreeGrafter"/>
</dbReference>
<dbReference type="InterPro" id="IPR028090">
    <property type="entry name" value="JAB_dom_prok"/>
</dbReference>
<dbReference type="InterPro" id="IPR038765">
    <property type="entry name" value="Papain-like_cys_pep_sf"/>
</dbReference>
<dbReference type="Proteomes" id="UP000224974">
    <property type="component" value="Unassembled WGS sequence"/>
</dbReference>
<gene>
    <name evidence="9" type="ORF">CRN84_10235</name>
    <name evidence="10" type="ORF">NCTC12282_02978</name>
</gene>
<evidence type="ECO:0000259" key="8">
    <source>
        <dbReference type="PROSITE" id="PS51935"/>
    </source>
</evidence>
<dbReference type="SUPFAM" id="SSF54001">
    <property type="entry name" value="Cysteine proteinases"/>
    <property type="match status" value="1"/>
</dbReference>
<organism evidence="9 11">
    <name type="scientific">Budvicia aquatica</name>
    <dbReference type="NCBI Taxonomy" id="82979"/>
    <lineage>
        <taxon>Bacteria</taxon>
        <taxon>Pseudomonadati</taxon>
        <taxon>Pseudomonadota</taxon>
        <taxon>Gammaproteobacteria</taxon>
        <taxon>Enterobacterales</taxon>
        <taxon>Budviciaceae</taxon>
        <taxon>Budvicia</taxon>
    </lineage>
</organism>
<dbReference type="SMART" id="SM00232">
    <property type="entry name" value="JAB_MPN"/>
    <property type="match status" value="1"/>
</dbReference>
<dbReference type="Gene3D" id="3.40.140.10">
    <property type="entry name" value="Cytidine Deaminase, domain 2"/>
    <property type="match status" value="1"/>
</dbReference>
<keyword evidence="11" id="KW-1185">Reference proteome</keyword>
<evidence type="ECO:0000313" key="12">
    <source>
        <dbReference type="Proteomes" id="UP000373449"/>
    </source>
</evidence>
<reference evidence="10 12" key="3">
    <citation type="submission" date="2019-03" db="EMBL/GenBank/DDBJ databases">
        <authorList>
            <consortium name="Pathogen Informatics"/>
        </authorList>
    </citation>
    <scope>NUCLEOTIDE SEQUENCE [LARGE SCALE GENOMIC DNA]</scope>
    <source>
        <strain evidence="10 12">NCTC12282</strain>
    </source>
</reference>
<dbReference type="PANTHER" id="PTHR34858:SF1">
    <property type="entry name" value="CYSO-CYSTEINE PEPTIDASE"/>
    <property type="match status" value="1"/>
</dbReference>
<evidence type="ECO:0000256" key="7">
    <source>
        <dbReference type="ARBA" id="ARBA00023049"/>
    </source>
</evidence>
<evidence type="ECO:0000256" key="1">
    <source>
        <dbReference type="ARBA" id="ARBA00007074"/>
    </source>
</evidence>
<evidence type="ECO:0000313" key="11">
    <source>
        <dbReference type="Proteomes" id="UP000224974"/>
    </source>
</evidence>
<reference evidence="9" key="1">
    <citation type="submission" date="2017-09" db="EMBL/GenBank/DDBJ databases">
        <title>FDA dAtabase for Regulatory Grade micrObial Sequences (FDA-ARGOS): Supporting development and validation of Infectious Disease Dx tests.</title>
        <authorList>
            <person name="Minogue T."/>
            <person name="Wolcott M."/>
            <person name="Wasieloski L."/>
            <person name="Aguilar W."/>
            <person name="Moore D."/>
            <person name="Tallon L.J."/>
            <person name="Sadzewicz L."/>
            <person name="Ott S."/>
            <person name="Zhao X."/>
            <person name="Nagaraj S."/>
            <person name="Vavikolanu K."/>
            <person name="Aluvathingal J."/>
            <person name="Nadendla S."/>
            <person name="Sichtig H."/>
        </authorList>
    </citation>
    <scope>NUCLEOTIDE SEQUENCE</scope>
    <source>
        <strain evidence="9">FDAARGOS_387</strain>
    </source>
</reference>
<name>A0A2C6DLP7_9GAMM</name>
<evidence type="ECO:0000256" key="4">
    <source>
        <dbReference type="ARBA" id="ARBA00022801"/>
    </source>
</evidence>
<dbReference type="InterPro" id="IPR051929">
    <property type="entry name" value="VirAsm_ModProt"/>
</dbReference>
<dbReference type="CDD" id="cd08073">
    <property type="entry name" value="MPN_NLPC_P60"/>
    <property type="match status" value="1"/>
</dbReference>
<evidence type="ECO:0000256" key="3">
    <source>
        <dbReference type="ARBA" id="ARBA00022723"/>
    </source>
</evidence>
<dbReference type="GO" id="GO:0008234">
    <property type="term" value="F:cysteine-type peptidase activity"/>
    <property type="evidence" value="ECO:0007669"/>
    <property type="project" value="UniProtKB-KW"/>
</dbReference>
<keyword evidence="6" id="KW-0862">Zinc</keyword>
<dbReference type="RefSeq" id="WP_029093191.1">
    <property type="nucleotide sequence ID" value="NZ_CAADJA010000002.1"/>
</dbReference>
<dbReference type="GO" id="GO:0006508">
    <property type="term" value="P:proteolysis"/>
    <property type="evidence" value="ECO:0007669"/>
    <property type="project" value="UniProtKB-KW"/>
</dbReference>
<dbReference type="Proteomes" id="UP000373449">
    <property type="component" value="Unassembled WGS sequence"/>
</dbReference>
<keyword evidence="5" id="KW-0788">Thiol protease</keyword>
<evidence type="ECO:0000256" key="5">
    <source>
        <dbReference type="ARBA" id="ARBA00022807"/>
    </source>
</evidence>
<protein>
    <submittedName>
        <fullName evidence="10">NlpC/P60 family</fullName>
    </submittedName>
    <submittedName>
        <fullName evidence="9">Phage tail protein</fullName>
    </submittedName>
</protein>
<dbReference type="OrthoDB" id="1494599at2"/>
<dbReference type="EMBL" id="CAADJA010000002">
    <property type="protein sequence ID" value="VFS48065.1"/>
    <property type="molecule type" value="Genomic_DNA"/>
</dbReference>
<dbReference type="PANTHER" id="PTHR34858">
    <property type="entry name" value="CYSO-CYSTEINE PEPTIDASE"/>
    <property type="match status" value="1"/>
</dbReference>
<evidence type="ECO:0000313" key="9">
    <source>
        <dbReference type="EMBL" id="PHI29684.1"/>
    </source>
</evidence>
<dbReference type="Pfam" id="PF00877">
    <property type="entry name" value="NLPC_P60"/>
    <property type="match status" value="1"/>
</dbReference>
<proteinExistence type="inferred from homology"/>
<dbReference type="GO" id="GO:0008270">
    <property type="term" value="F:zinc ion binding"/>
    <property type="evidence" value="ECO:0007669"/>
    <property type="project" value="TreeGrafter"/>
</dbReference>
<feature type="domain" description="NlpC/P60" evidence="8">
    <location>
        <begin position="86"/>
        <end position="222"/>
    </location>
</feature>
<dbReference type="PROSITE" id="PS51935">
    <property type="entry name" value="NLPC_P60"/>
    <property type="match status" value="1"/>
</dbReference>
<dbReference type="SUPFAM" id="SSF102712">
    <property type="entry name" value="JAB1/MPN domain"/>
    <property type="match status" value="1"/>
</dbReference>
<dbReference type="Pfam" id="PF14464">
    <property type="entry name" value="Prok-JAB"/>
    <property type="match status" value="1"/>
</dbReference>
<sequence length="244" mass="28525">MIEEKILAHALECAPQESCGFVIKTNFGQRYIPCRNIALDPTEYFEISPDDWIKAHAEGELIALVHSHPDGIPVLSQTDRTMQQRTNLPWWLVCNNKIYKFNNIAPLIGRAFKHGVMDCYTLFRDAYHLAGINLPDFYREDEWWKKEQSLYLDNMEKTQFYRVNDIQPGDIILVCLGSEKANHSAIYCGDQYVLHHCPQRLSKRDVYSGYWLNYTDSIWRHKQWQPYGFTAICNDMAASSNLMY</sequence>
<dbReference type="EMBL" id="PDDX01000001">
    <property type="protein sequence ID" value="PHI29684.1"/>
    <property type="molecule type" value="Genomic_DNA"/>
</dbReference>
<evidence type="ECO:0000256" key="2">
    <source>
        <dbReference type="ARBA" id="ARBA00022670"/>
    </source>
</evidence>
<keyword evidence="7" id="KW-0482">Metalloprotease</keyword>
<accession>A0A2C6DLP7</accession>
<keyword evidence="2" id="KW-0645">Protease</keyword>
<evidence type="ECO:0000256" key="6">
    <source>
        <dbReference type="ARBA" id="ARBA00022833"/>
    </source>
</evidence>
<keyword evidence="4" id="KW-0378">Hydrolase</keyword>
<keyword evidence="3" id="KW-0479">Metal-binding</keyword>
<comment type="similarity">
    <text evidence="1">Belongs to the peptidase C40 family.</text>
</comment>
<reference evidence="11" key="2">
    <citation type="submission" date="2017-09" db="EMBL/GenBank/DDBJ databases">
        <title>FDA dAtabase for Regulatory Grade micrObial Sequences (FDA-ARGOS): Supporting development and validation of Infectious Disease Dx tests.</title>
        <authorList>
            <person name="Minogue T."/>
            <person name="Wolcott M."/>
            <person name="Wasieloski L."/>
            <person name="Aguilar W."/>
            <person name="Moore D."/>
            <person name="Tallon L."/>
            <person name="Sadzewicz L."/>
            <person name="Ott S."/>
            <person name="Zhao X."/>
            <person name="Nagaraj S."/>
            <person name="Vavikolanu K."/>
            <person name="Aluvathingal J."/>
            <person name="Nadendla S."/>
            <person name="Sichtig H."/>
        </authorList>
    </citation>
    <scope>NUCLEOTIDE SEQUENCE [LARGE SCALE GENOMIC DNA]</scope>
    <source>
        <strain evidence="11">FDAARGOS_387</strain>
    </source>
</reference>
<dbReference type="InterPro" id="IPR000555">
    <property type="entry name" value="JAMM/MPN+_dom"/>
</dbReference>
<dbReference type="InterPro" id="IPR000064">
    <property type="entry name" value="NLP_P60_dom"/>
</dbReference>
<evidence type="ECO:0000313" key="10">
    <source>
        <dbReference type="EMBL" id="VFS48065.1"/>
    </source>
</evidence>
<dbReference type="Gene3D" id="3.90.1720.10">
    <property type="entry name" value="endopeptidase domain like (from Nostoc punctiforme)"/>
    <property type="match status" value="1"/>
</dbReference>